<dbReference type="Proteomes" id="UP000184063">
    <property type="component" value="Unassembled WGS sequence"/>
</dbReference>
<keyword evidence="1" id="KW-1133">Transmembrane helix</keyword>
<gene>
    <name evidence="2" type="ORF">ASPFODRAFT_402849</name>
</gene>
<feature type="transmembrane region" description="Helical" evidence="1">
    <location>
        <begin position="60"/>
        <end position="82"/>
    </location>
</feature>
<proteinExistence type="predicted"/>
<dbReference type="AlphaFoldDB" id="A0A1M3T1L5"/>
<keyword evidence="1" id="KW-0472">Membrane</keyword>
<evidence type="ECO:0000313" key="2">
    <source>
        <dbReference type="EMBL" id="OJZ80632.1"/>
    </source>
</evidence>
<sequence>MSSYLVVCHQRPPSSVCRTRIDICCDLMAVASHLDSTIRNLRTNIYIDVSVKMIRSTNRIFNYLLLVEVVSTSNMFLLCSTFKGYSRYPFPRLEAL</sequence>
<dbReference type="VEuPathDB" id="FungiDB:ASPFODRAFT_402849"/>
<dbReference type="EMBL" id="KV878253">
    <property type="protein sequence ID" value="OJZ80632.1"/>
    <property type="molecule type" value="Genomic_DNA"/>
</dbReference>
<name>A0A1M3T1L5_ASPLC</name>
<reference evidence="3" key="1">
    <citation type="journal article" date="2017" name="Genome Biol.">
        <title>Comparative genomics reveals high biological diversity and specific adaptations in the industrially and medically important fungal genus Aspergillus.</title>
        <authorList>
            <person name="de Vries R.P."/>
            <person name="Riley R."/>
            <person name="Wiebenga A."/>
            <person name="Aguilar-Osorio G."/>
            <person name="Amillis S."/>
            <person name="Uchima C.A."/>
            <person name="Anderluh G."/>
            <person name="Asadollahi M."/>
            <person name="Askin M."/>
            <person name="Barry K."/>
            <person name="Battaglia E."/>
            <person name="Bayram O."/>
            <person name="Benocci T."/>
            <person name="Braus-Stromeyer S.A."/>
            <person name="Caldana C."/>
            <person name="Canovas D."/>
            <person name="Cerqueira G.C."/>
            <person name="Chen F."/>
            <person name="Chen W."/>
            <person name="Choi C."/>
            <person name="Clum A."/>
            <person name="Dos Santos R.A."/>
            <person name="Damasio A.R."/>
            <person name="Diallinas G."/>
            <person name="Emri T."/>
            <person name="Fekete E."/>
            <person name="Flipphi M."/>
            <person name="Freyberg S."/>
            <person name="Gallo A."/>
            <person name="Gournas C."/>
            <person name="Habgood R."/>
            <person name="Hainaut M."/>
            <person name="Harispe M.L."/>
            <person name="Henrissat B."/>
            <person name="Hilden K.S."/>
            <person name="Hope R."/>
            <person name="Hossain A."/>
            <person name="Karabika E."/>
            <person name="Karaffa L."/>
            <person name="Karanyi Z."/>
            <person name="Krasevec N."/>
            <person name="Kuo A."/>
            <person name="Kusch H."/>
            <person name="LaButti K."/>
            <person name="Lagendijk E.L."/>
            <person name="Lapidus A."/>
            <person name="Levasseur A."/>
            <person name="Lindquist E."/>
            <person name="Lipzen A."/>
            <person name="Logrieco A.F."/>
            <person name="MacCabe A."/>
            <person name="Maekelae M.R."/>
            <person name="Malavazi I."/>
            <person name="Melin P."/>
            <person name="Meyer V."/>
            <person name="Mielnichuk N."/>
            <person name="Miskei M."/>
            <person name="Molnar A.P."/>
            <person name="Mule G."/>
            <person name="Ngan C.Y."/>
            <person name="Orejas M."/>
            <person name="Orosz E."/>
            <person name="Ouedraogo J.P."/>
            <person name="Overkamp K.M."/>
            <person name="Park H.-S."/>
            <person name="Perrone G."/>
            <person name="Piumi F."/>
            <person name="Punt P.J."/>
            <person name="Ram A.F."/>
            <person name="Ramon A."/>
            <person name="Rauscher S."/>
            <person name="Record E."/>
            <person name="Riano-Pachon D.M."/>
            <person name="Robert V."/>
            <person name="Roehrig J."/>
            <person name="Ruller R."/>
            <person name="Salamov A."/>
            <person name="Salih N.S."/>
            <person name="Samson R.A."/>
            <person name="Sandor E."/>
            <person name="Sanguinetti M."/>
            <person name="Schuetze T."/>
            <person name="Sepcic K."/>
            <person name="Shelest E."/>
            <person name="Sherlock G."/>
            <person name="Sophianopoulou V."/>
            <person name="Squina F.M."/>
            <person name="Sun H."/>
            <person name="Susca A."/>
            <person name="Todd R.B."/>
            <person name="Tsang A."/>
            <person name="Unkles S.E."/>
            <person name="van de Wiele N."/>
            <person name="van Rossen-Uffink D."/>
            <person name="Oliveira J.V."/>
            <person name="Vesth T.C."/>
            <person name="Visser J."/>
            <person name="Yu J.-H."/>
            <person name="Zhou M."/>
            <person name="Andersen M.R."/>
            <person name="Archer D.B."/>
            <person name="Baker S.E."/>
            <person name="Benoit I."/>
            <person name="Brakhage A.A."/>
            <person name="Braus G.H."/>
            <person name="Fischer R."/>
            <person name="Frisvad J.C."/>
            <person name="Goldman G.H."/>
            <person name="Houbraken J."/>
            <person name="Oakley B."/>
            <person name="Pocsi I."/>
            <person name="Scazzocchio C."/>
            <person name="Seiboth B."/>
            <person name="vanKuyk P.A."/>
            <person name="Wortman J."/>
            <person name="Dyer P.S."/>
            <person name="Grigoriev I.V."/>
        </authorList>
    </citation>
    <scope>NUCLEOTIDE SEQUENCE [LARGE SCALE GENOMIC DNA]</scope>
    <source>
        <strain evidence="3">CBS 106.47</strain>
    </source>
</reference>
<accession>A0A1M3T1L5</accession>
<evidence type="ECO:0000256" key="1">
    <source>
        <dbReference type="SAM" id="Phobius"/>
    </source>
</evidence>
<protein>
    <submittedName>
        <fullName evidence="2">Uncharacterized protein</fullName>
    </submittedName>
</protein>
<organism evidence="2 3">
    <name type="scientific">Aspergillus luchuensis (strain CBS 106.47)</name>
    <dbReference type="NCBI Taxonomy" id="1137211"/>
    <lineage>
        <taxon>Eukaryota</taxon>
        <taxon>Fungi</taxon>
        <taxon>Dikarya</taxon>
        <taxon>Ascomycota</taxon>
        <taxon>Pezizomycotina</taxon>
        <taxon>Eurotiomycetes</taxon>
        <taxon>Eurotiomycetidae</taxon>
        <taxon>Eurotiales</taxon>
        <taxon>Aspergillaceae</taxon>
        <taxon>Aspergillus</taxon>
        <taxon>Aspergillus subgen. Circumdati</taxon>
    </lineage>
</organism>
<keyword evidence="1" id="KW-0812">Transmembrane</keyword>
<evidence type="ECO:0000313" key="3">
    <source>
        <dbReference type="Proteomes" id="UP000184063"/>
    </source>
</evidence>